<proteinExistence type="predicted"/>
<evidence type="ECO:0000313" key="1">
    <source>
        <dbReference type="EMBL" id="CAB4167644.1"/>
    </source>
</evidence>
<dbReference type="EMBL" id="LR796812">
    <property type="protein sequence ID" value="CAB4167644.1"/>
    <property type="molecule type" value="Genomic_DNA"/>
</dbReference>
<evidence type="ECO:0000313" key="2">
    <source>
        <dbReference type="EMBL" id="CAB4196045.1"/>
    </source>
</evidence>
<sequence>MTESAPRKQLRPRHLYVRRAASWVGVGEDTNTQPDLFETVYRVGWWRVAVCRVCLVTVTKNATTILEQMEALMTQPRKQGRK</sequence>
<accession>A0A6J5RUS1</accession>
<gene>
    <name evidence="2" type="ORF">UFOVP1293_75</name>
    <name evidence="3" type="ORF">UFOVP1644_93</name>
    <name evidence="1" type="ORF">UFOVP860_36</name>
</gene>
<organism evidence="2">
    <name type="scientific">uncultured Caudovirales phage</name>
    <dbReference type="NCBI Taxonomy" id="2100421"/>
    <lineage>
        <taxon>Viruses</taxon>
        <taxon>Duplodnaviria</taxon>
        <taxon>Heunggongvirae</taxon>
        <taxon>Uroviricota</taxon>
        <taxon>Caudoviricetes</taxon>
        <taxon>Peduoviridae</taxon>
        <taxon>Maltschvirus</taxon>
        <taxon>Maltschvirus maltsch</taxon>
    </lineage>
</organism>
<dbReference type="EMBL" id="LR797244">
    <property type="protein sequence ID" value="CAB4196045.1"/>
    <property type="molecule type" value="Genomic_DNA"/>
</dbReference>
<protein>
    <submittedName>
        <fullName evidence="2">Uncharacterized protein</fullName>
    </submittedName>
</protein>
<name>A0A6J5RUS1_9CAUD</name>
<reference evidence="2" key="1">
    <citation type="submission" date="2020-05" db="EMBL/GenBank/DDBJ databases">
        <authorList>
            <person name="Chiriac C."/>
            <person name="Salcher M."/>
            <person name="Ghai R."/>
            <person name="Kavagutti S V."/>
        </authorList>
    </citation>
    <scope>NUCLEOTIDE SEQUENCE</scope>
</reference>
<dbReference type="EMBL" id="LR797513">
    <property type="protein sequence ID" value="CAB4222646.1"/>
    <property type="molecule type" value="Genomic_DNA"/>
</dbReference>
<evidence type="ECO:0000313" key="3">
    <source>
        <dbReference type="EMBL" id="CAB4222646.1"/>
    </source>
</evidence>